<accession>A0A2P1N1K4</accession>
<gene>
    <name evidence="2" type="primary">96</name>
    <name evidence="2" type="ORF">SEA_BATIATUS_96</name>
</gene>
<keyword evidence="3" id="KW-1185">Reference proteome</keyword>
<evidence type="ECO:0000256" key="1">
    <source>
        <dbReference type="SAM" id="Phobius"/>
    </source>
</evidence>
<organism evidence="2 3">
    <name type="scientific">Mycobacterium phage Batiatus</name>
    <dbReference type="NCBI Taxonomy" id="2126812"/>
    <lineage>
        <taxon>Viruses</taxon>
        <taxon>Duplodnaviria</taxon>
        <taxon>Heunggongvirae</taxon>
        <taxon>Uroviricota</taxon>
        <taxon>Caudoviricetes</taxon>
        <taxon>Gracegardnervirinae</taxon>
        <taxon>Cheoctovirus</taxon>
        <taxon>Cheoctovirus batiatus</taxon>
    </lineage>
</organism>
<dbReference type="GeneID" id="60326172"/>
<evidence type="ECO:0000313" key="2">
    <source>
        <dbReference type="EMBL" id="AVP41751.1"/>
    </source>
</evidence>
<dbReference type="RefSeq" id="YP_009954678.1">
    <property type="nucleotide sequence ID" value="NC_051634.1"/>
</dbReference>
<proteinExistence type="predicted"/>
<sequence>MTGAHASLLGLLAFLVFHHYTVVRELRYMRLQNTKMETDLICLRNRFGLL</sequence>
<keyword evidence="1" id="KW-0472">Membrane</keyword>
<name>A0A2P1N1K4_9CAUD</name>
<dbReference type="Proteomes" id="UP000241338">
    <property type="component" value="Segment"/>
</dbReference>
<dbReference type="KEGG" id="vg:60326172"/>
<evidence type="ECO:0000313" key="3">
    <source>
        <dbReference type="Proteomes" id="UP000241338"/>
    </source>
</evidence>
<keyword evidence="1" id="KW-1133">Transmembrane helix</keyword>
<feature type="transmembrane region" description="Helical" evidence="1">
    <location>
        <begin position="6"/>
        <end position="23"/>
    </location>
</feature>
<protein>
    <submittedName>
        <fullName evidence="2">Uncharacterized protein</fullName>
    </submittedName>
</protein>
<dbReference type="EMBL" id="MH020235">
    <property type="protein sequence ID" value="AVP41751.1"/>
    <property type="molecule type" value="Genomic_DNA"/>
</dbReference>
<keyword evidence="1" id="KW-0812">Transmembrane</keyword>
<reference evidence="3" key="1">
    <citation type="submission" date="2018-03" db="EMBL/GenBank/DDBJ databases">
        <authorList>
            <person name="Keele B.F."/>
        </authorList>
    </citation>
    <scope>NUCLEOTIDE SEQUENCE [LARGE SCALE GENOMIC DNA]</scope>
</reference>